<evidence type="ECO:0000313" key="2">
    <source>
        <dbReference type="EMBL" id="CAG8662946.1"/>
    </source>
</evidence>
<protein>
    <submittedName>
        <fullName evidence="2">12427_t:CDS:1</fullName>
    </submittedName>
</protein>
<dbReference type="AlphaFoldDB" id="A0A9N9E3M1"/>
<name>A0A9N9E3M1_9GLOM</name>
<evidence type="ECO:0000256" key="1">
    <source>
        <dbReference type="SAM" id="Phobius"/>
    </source>
</evidence>
<dbReference type="EMBL" id="CAJVPQ010005036">
    <property type="protein sequence ID" value="CAG8662946.1"/>
    <property type="molecule type" value="Genomic_DNA"/>
</dbReference>
<feature type="non-terminal residue" evidence="2">
    <location>
        <position position="1"/>
    </location>
</feature>
<keyword evidence="1" id="KW-1133">Transmembrane helix</keyword>
<keyword evidence="1" id="KW-0472">Membrane</keyword>
<proteinExistence type="predicted"/>
<feature type="transmembrane region" description="Helical" evidence="1">
    <location>
        <begin position="107"/>
        <end position="126"/>
    </location>
</feature>
<accession>A0A9N9E3M1</accession>
<reference evidence="2" key="1">
    <citation type="submission" date="2021-06" db="EMBL/GenBank/DDBJ databases">
        <authorList>
            <person name="Kallberg Y."/>
            <person name="Tangrot J."/>
            <person name="Rosling A."/>
        </authorList>
    </citation>
    <scope>NUCLEOTIDE SEQUENCE</scope>
    <source>
        <strain evidence="2">UK204</strain>
    </source>
</reference>
<feature type="transmembrane region" description="Helical" evidence="1">
    <location>
        <begin position="57"/>
        <end position="75"/>
    </location>
</feature>
<comment type="caution">
    <text evidence="2">The sequence shown here is derived from an EMBL/GenBank/DDBJ whole genome shotgun (WGS) entry which is preliminary data.</text>
</comment>
<feature type="transmembrane region" description="Helical" evidence="1">
    <location>
        <begin position="20"/>
        <end position="36"/>
    </location>
</feature>
<dbReference type="Proteomes" id="UP000789570">
    <property type="component" value="Unassembled WGS sequence"/>
</dbReference>
<sequence>FLEFSNKKIEPENGKYDGYLWNGIVLSSWVASIFGINRYEQLELRYAIRFDTGLESYLNVALISSILIITISYVFELKKNLRKVTLHELLNKKIEICDNMNPDVLRVIIFCIIIPYLLQWFLLLFYNFAKLVGNNDLFFLNILLAIAVNIGGIGHAISYFIYERTFLYNNNKPSNVQPTIHSYGSVPPKIIVIQ</sequence>
<evidence type="ECO:0000313" key="3">
    <source>
        <dbReference type="Proteomes" id="UP000789570"/>
    </source>
</evidence>
<feature type="transmembrane region" description="Helical" evidence="1">
    <location>
        <begin position="138"/>
        <end position="162"/>
    </location>
</feature>
<gene>
    <name evidence="2" type="ORF">FCALED_LOCUS11634</name>
</gene>
<organism evidence="2 3">
    <name type="scientific">Funneliformis caledonium</name>
    <dbReference type="NCBI Taxonomy" id="1117310"/>
    <lineage>
        <taxon>Eukaryota</taxon>
        <taxon>Fungi</taxon>
        <taxon>Fungi incertae sedis</taxon>
        <taxon>Mucoromycota</taxon>
        <taxon>Glomeromycotina</taxon>
        <taxon>Glomeromycetes</taxon>
        <taxon>Glomerales</taxon>
        <taxon>Glomeraceae</taxon>
        <taxon>Funneliformis</taxon>
    </lineage>
</organism>
<dbReference type="OrthoDB" id="2446040at2759"/>
<keyword evidence="3" id="KW-1185">Reference proteome</keyword>
<keyword evidence="1" id="KW-0812">Transmembrane</keyword>